<keyword evidence="2" id="KW-1185">Reference proteome</keyword>
<reference evidence="1 2" key="1">
    <citation type="journal article" date="2019" name="Fungal Biol. Biotechnol.">
        <title>Draft genome sequence of fastidious pathogen Ceratobasidium theobromae, which causes vascular-streak dieback in Theobroma cacao.</title>
        <authorList>
            <person name="Ali S.S."/>
            <person name="Asman A."/>
            <person name="Shao J."/>
            <person name="Firmansyah A.P."/>
            <person name="Susilo A.W."/>
            <person name="Rosmana A."/>
            <person name="McMahon P."/>
            <person name="Junaid M."/>
            <person name="Guest D."/>
            <person name="Kheng T.Y."/>
            <person name="Meinhardt L.W."/>
            <person name="Bailey B.A."/>
        </authorList>
    </citation>
    <scope>NUCLEOTIDE SEQUENCE [LARGE SCALE GENOMIC DNA]</scope>
    <source>
        <strain evidence="1 2">CT2</strain>
    </source>
</reference>
<dbReference type="OrthoDB" id="3261690at2759"/>
<dbReference type="EMBL" id="SSOP01000762">
    <property type="protein sequence ID" value="KAB5587812.1"/>
    <property type="molecule type" value="Genomic_DNA"/>
</dbReference>
<proteinExistence type="predicted"/>
<comment type="caution">
    <text evidence="1">The sequence shown here is derived from an EMBL/GenBank/DDBJ whole genome shotgun (WGS) entry which is preliminary data.</text>
</comment>
<gene>
    <name evidence="1" type="ORF">CTheo_8747</name>
</gene>
<name>A0A5N5Q7T0_9AGAM</name>
<accession>A0A5N5Q7T0</accession>
<evidence type="ECO:0000313" key="2">
    <source>
        <dbReference type="Proteomes" id="UP000383932"/>
    </source>
</evidence>
<dbReference type="AlphaFoldDB" id="A0A5N5Q7T0"/>
<sequence>MEEQADLAANQDLRKNVDKHLPDPMRCSLTQWCAIWRRLKERQSVQERDRFALTGGFSDPNSGNPTRSQMDFHDHRIPDHVTTTQHSDIDSVIGIVKNAFPIAHGVVLKYFMLLSPSHTLDSNLHLPPILVQDEHGPNKVSASGLSQSH</sequence>
<organism evidence="1 2">
    <name type="scientific">Ceratobasidium theobromae</name>
    <dbReference type="NCBI Taxonomy" id="1582974"/>
    <lineage>
        <taxon>Eukaryota</taxon>
        <taxon>Fungi</taxon>
        <taxon>Dikarya</taxon>
        <taxon>Basidiomycota</taxon>
        <taxon>Agaricomycotina</taxon>
        <taxon>Agaricomycetes</taxon>
        <taxon>Cantharellales</taxon>
        <taxon>Ceratobasidiaceae</taxon>
        <taxon>Ceratobasidium</taxon>
    </lineage>
</organism>
<dbReference type="Proteomes" id="UP000383932">
    <property type="component" value="Unassembled WGS sequence"/>
</dbReference>
<evidence type="ECO:0000313" key="1">
    <source>
        <dbReference type="EMBL" id="KAB5587812.1"/>
    </source>
</evidence>
<protein>
    <submittedName>
        <fullName evidence="1">Uncharacterized protein</fullName>
    </submittedName>
</protein>